<organism evidence="1 2">
    <name type="scientific">Nephila pilipes</name>
    <name type="common">Giant wood spider</name>
    <name type="synonym">Nephila maculata</name>
    <dbReference type="NCBI Taxonomy" id="299642"/>
    <lineage>
        <taxon>Eukaryota</taxon>
        <taxon>Metazoa</taxon>
        <taxon>Ecdysozoa</taxon>
        <taxon>Arthropoda</taxon>
        <taxon>Chelicerata</taxon>
        <taxon>Arachnida</taxon>
        <taxon>Araneae</taxon>
        <taxon>Araneomorphae</taxon>
        <taxon>Entelegynae</taxon>
        <taxon>Araneoidea</taxon>
        <taxon>Nephilidae</taxon>
        <taxon>Nephila</taxon>
    </lineage>
</organism>
<accession>A0A8X6JWP7</accession>
<keyword evidence="2" id="KW-1185">Reference proteome</keyword>
<protein>
    <submittedName>
        <fullName evidence="1">Uncharacterized protein</fullName>
    </submittedName>
</protein>
<evidence type="ECO:0000313" key="2">
    <source>
        <dbReference type="Proteomes" id="UP000887013"/>
    </source>
</evidence>
<gene>
    <name evidence="1" type="ORF">NPIL_335401</name>
</gene>
<dbReference type="Proteomes" id="UP000887013">
    <property type="component" value="Unassembled WGS sequence"/>
</dbReference>
<proteinExistence type="predicted"/>
<reference evidence="1" key="1">
    <citation type="submission" date="2020-08" db="EMBL/GenBank/DDBJ databases">
        <title>Multicomponent nature underlies the extraordinary mechanical properties of spider dragline silk.</title>
        <authorList>
            <person name="Kono N."/>
            <person name="Nakamura H."/>
            <person name="Mori M."/>
            <person name="Yoshida Y."/>
            <person name="Ohtoshi R."/>
            <person name="Malay A.D."/>
            <person name="Moran D.A.P."/>
            <person name="Tomita M."/>
            <person name="Numata K."/>
            <person name="Arakawa K."/>
        </authorList>
    </citation>
    <scope>NUCLEOTIDE SEQUENCE</scope>
</reference>
<name>A0A8X6JWP7_NEPPI</name>
<dbReference type="EMBL" id="BMAW01043817">
    <property type="protein sequence ID" value="GFS41278.1"/>
    <property type="molecule type" value="Genomic_DNA"/>
</dbReference>
<sequence>MLASPTDGAAADIARRYTVGRERDALRFAGTSTILQLPRRGCLANFHTDREKAIKDYLTCEERHSDYSTLNIPSCSIIIQTKAVIIICVYNVNKRILFLQIGVQRFSHVDGRELWKIVTSPTDGAAADITQCYTVGRERDDLRLTNRRLLLTFSSHEGDAR</sequence>
<dbReference type="AlphaFoldDB" id="A0A8X6JWP7"/>
<comment type="caution">
    <text evidence="1">The sequence shown here is derived from an EMBL/GenBank/DDBJ whole genome shotgun (WGS) entry which is preliminary data.</text>
</comment>
<evidence type="ECO:0000313" key="1">
    <source>
        <dbReference type="EMBL" id="GFS41278.1"/>
    </source>
</evidence>